<organism evidence="1">
    <name type="scientific">mine drainage metagenome</name>
    <dbReference type="NCBI Taxonomy" id="410659"/>
    <lineage>
        <taxon>unclassified sequences</taxon>
        <taxon>metagenomes</taxon>
        <taxon>ecological metagenomes</taxon>
    </lineage>
</organism>
<sequence>MLHAYRHQALSLQRKGLAVDIQRLHSDFFGAGDLVVNAGHGKAALLVDRNAIGADDARVDKDPQIVALFRNVDHQHLQMHIHLRCCQADARRGIHGLSHIGHQFAYAVIYLDNRFGNRVQTWIGVSKYCQFGHLTCLHK</sequence>
<comment type="caution">
    <text evidence="1">The sequence shown here is derived from an EMBL/GenBank/DDBJ whole genome shotgun (WGS) entry which is preliminary data.</text>
</comment>
<accession>A0A1J5PD57</accession>
<protein>
    <submittedName>
        <fullName evidence="1">Uncharacterized protein</fullName>
    </submittedName>
</protein>
<dbReference type="AlphaFoldDB" id="A0A1J5PD57"/>
<reference evidence="1" key="1">
    <citation type="submission" date="2016-10" db="EMBL/GenBank/DDBJ databases">
        <title>Sequence of Gallionella enrichment culture.</title>
        <authorList>
            <person name="Poehlein A."/>
            <person name="Muehling M."/>
            <person name="Daniel R."/>
        </authorList>
    </citation>
    <scope>NUCLEOTIDE SEQUENCE</scope>
</reference>
<dbReference type="EMBL" id="MLJW01005166">
    <property type="protein sequence ID" value="OIQ68688.1"/>
    <property type="molecule type" value="Genomic_DNA"/>
</dbReference>
<name>A0A1J5PD57_9ZZZZ</name>
<gene>
    <name evidence="1" type="ORF">GALL_497180</name>
</gene>
<proteinExistence type="predicted"/>
<evidence type="ECO:0000313" key="1">
    <source>
        <dbReference type="EMBL" id="OIQ68688.1"/>
    </source>
</evidence>